<dbReference type="InterPro" id="IPR036661">
    <property type="entry name" value="Luciferase-like_sf"/>
</dbReference>
<dbReference type="Gene3D" id="3.20.20.30">
    <property type="entry name" value="Luciferase-like domain"/>
    <property type="match status" value="1"/>
</dbReference>
<keyword evidence="1" id="KW-0285">Flavoprotein</keyword>
<dbReference type="Pfam" id="PF00296">
    <property type="entry name" value="Bac_luciferase"/>
    <property type="match status" value="1"/>
</dbReference>
<dbReference type="AlphaFoldDB" id="A0A6J4T801"/>
<keyword evidence="3" id="KW-0560">Oxidoreductase</keyword>
<evidence type="ECO:0000256" key="3">
    <source>
        <dbReference type="ARBA" id="ARBA00023002"/>
    </source>
</evidence>
<accession>A0A6J4T801</accession>
<dbReference type="PANTHER" id="PTHR42847">
    <property type="entry name" value="ALKANESULFONATE MONOOXYGENASE"/>
    <property type="match status" value="1"/>
</dbReference>
<proteinExistence type="predicted"/>
<dbReference type="GO" id="GO:0008726">
    <property type="term" value="F:alkanesulfonate monooxygenase activity"/>
    <property type="evidence" value="ECO:0007669"/>
    <property type="project" value="TreeGrafter"/>
</dbReference>
<evidence type="ECO:0000256" key="2">
    <source>
        <dbReference type="ARBA" id="ARBA00022643"/>
    </source>
</evidence>
<name>A0A6J4T801_9ACTN</name>
<feature type="non-terminal residue" evidence="7">
    <location>
        <position position="247"/>
    </location>
</feature>
<keyword evidence="4" id="KW-0503">Monooxygenase</keyword>
<dbReference type="SUPFAM" id="SSF51679">
    <property type="entry name" value="Bacterial luciferase-like"/>
    <property type="match status" value="1"/>
</dbReference>
<protein>
    <recommendedName>
        <fullName evidence="6">Luciferase-like domain-containing protein</fullName>
    </recommendedName>
</protein>
<evidence type="ECO:0000256" key="5">
    <source>
        <dbReference type="SAM" id="MobiDB-lite"/>
    </source>
</evidence>
<sequence>MRYGFLIPSGGPREVAGLAREVEEAGWDGAFYWDGIAIGEMDTYDPWVVMAAMAMRTERVRLGAMLTPPARRRPWKLARETMTLDHLSGGRLVLPVGLGATDDGGFSKVGEPTDRRTRARRLDESLEILTGLWSGEPFSYGGEHYRFEEMVFRPPTVQRPRVPIWVVGAWPSERSMGRALRYDGVLAATVGGGPESPGVTPETIREIREYAREHGKGDDFDIVWEGQTPGGDPESAASIVRPYAEAG</sequence>
<evidence type="ECO:0000313" key="7">
    <source>
        <dbReference type="EMBL" id="CAA9516394.1"/>
    </source>
</evidence>
<evidence type="ECO:0000259" key="6">
    <source>
        <dbReference type="Pfam" id="PF00296"/>
    </source>
</evidence>
<dbReference type="PANTHER" id="PTHR42847:SF4">
    <property type="entry name" value="ALKANESULFONATE MONOOXYGENASE-RELATED"/>
    <property type="match status" value="1"/>
</dbReference>
<feature type="domain" description="Luciferase-like" evidence="6">
    <location>
        <begin position="11"/>
        <end position="231"/>
    </location>
</feature>
<organism evidence="7">
    <name type="scientific">uncultured Rubrobacteraceae bacterium</name>
    <dbReference type="NCBI Taxonomy" id="349277"/>
    <lineage>
        <taxon>Bacteria</taxon>
        <taxon>Bacillati</taxon>
        <taxon>Actinomycetota</taxon>
        <taxon>Rubrobacteria</taxon>
        <taxon>Rubrobacterales</taxon>
        <taxon>Rubrobacteraceae</taxon>
        <taxon>environmental samples</taxon>
    </lineage>
</organism>
<evidence type="ECO:0000256" key="1">
    <source>
        <dbReference type="ARBA" id="ARBA00022630"/>
    </source>
</evidence>
<gene>
    <name evidence="7" type="ORF">AVDCRST_MAG05-3335</name>
</gene>
<dbReference type="InterPro" id="IPR011251">
    <property type="entry name" value="Luciferase-like_dom"/>
</dbReference>
<keyword evidence="2" id="KW-0288">FMN</keyword>
<dbReference type="EMBL" id="CADCVM010000373">
    <property type="protein sequence ID" value="CAA9516394.1"/>
    <property type="molecule type" value="Genomic_DNA"/>
</dbReference>
<dbReference type="InterPro" id="IPR050172">
    <property type="entry name" value="SsuD_RutA_monooxygenase"/>
</dbReference>
<feature type="region of interest" description="Disordered" evidence="5">
    <location>
        <begin position="227"/>
        <end position="247"/>
    </location>
</feature>
<dbReference type="GO" id="GO:0046306">
    <property type="term" value="P:alkanesulfonate catabolic process"/>
    <property type="evidence" value="ECO:0007669"/>
    <property type="project" value="TreeGrafter"/>
</dbReference>
<reference evidence="7" key="1">
    <citation type="submission" date="2020-02" db="EMBL/GenBank/DDBJ databases">
        <authorList>
            <person name="Meier V. D."/>
        </authorList>
    </citation>
    <scope>NUCLEOTIDE SEQUENCE</scope>
    <source>
        <strain evidence="7">AVDCRST_MAG05</strain>
    </source>
</reference>
<evidence type="ECO:0000256" key="4">
    <source>
        <dbReference type="ARBA" id="ARBA00023033"/>
    </source>
</evidence>